<accession>A0A812WA98</accession>
<sequence length="179" mass="19234">MPAISRSGVFVARWGVGQRLLMLGALLLGCVTTGLALWLLTQGEAGVWEAALALDIPGLGCLLFGLGMGAPTSLSLVERDGVWHLDFEIRCFSLKSQPLQSLTGITEVASRAITPGVKEGYATGVPTWELTFPGAVVWIVTLEDHVGFLEELVKACEASNHRLTAHFKYKLSLCRIPDA</sequence>
<reference evidence="2" key="1">
    <citation type="submission" date="2021-02" db="EMBL/GenBank/DDBJ databases">
        <authorList>
            <person name="Dougan E. K."/>
            <person name="Rhodes N."/>
            <person name="Thang M."/>
            <person name="Chan C."/>
        </authorList>
    </citation>
    <scope>NUCLEOTIDE SEQUENCE</scope>
</reference>
<evidence type="ECO:0000313" key="3">
    <source>
        <dbReference type="Proteomes" id="UP000649617"/>
    </source>
</evidence>
<name>A0A812WA98_SYMPI</name>
<gene>
    <name evidence="2" type="ORF">SPIL2461_LOCUS18045</name>
</gene>
<feature type="transmembrane region" description="Helical" evidence="1">
    <location>
        <begin position="20"/>
        <end position="40"/>
    </location>
</feature>
<evidence type="ECO:0000256" key="1">
    <source>
        <dbReference type="SAM" id="Phobius"/>
    </source>
</evidence>
<comment type="caution">
    <text evidence="2">The sequence shown here is derived from an EMBL/GenBank/DDBJ whole genome shotgun (WGS) entry which is preliminary data.</text>
</comment>
<proteinExistence type="predicted"/>
<dbReference type="PROSITE" id="PS51257">
    <property type="entry name" value="PROKAR_LIPOPROTEIN"/>
    <property type="match status" value="1"/>
</dbReference>
<keyword evidence="1" id="KW-0472">Membrane</keyword>
<dbReference type="AlphaFoldDB" id="A0A812WA98"/>
<dbReference type="Proteomes" id="UP000649617">
    <property type="component" value="Unassembled WGS sequence"/>
</dbReference>
<keyword evidence="1" id="KW-0812">Transmembrane</keyword>
<keyword evidence="1" id="KW-1133">Transmembrane helix</keyword>
<protein>
    <submittedName>
        <fullName evidence="2">Uncharacterized protein</fullName>
    </submittedName>
</protein>
<evidence type="ECO:0000313" key="2">
    <source>
        <dbReference type="EMBL" id="CAE7662819.1"/>
    </source>
</evidence>
<dbReference type="OrthoDB" id="442652at2759"/>
<feature type="transmembrane region" description="Helical" evidence="1">
    <location>
        <begin position="46"/>
        <end position="66"/>
    </location>
</feature>
<organism evidence="2 3">
    <name type="scientific">Symbiodinium pilosum</name>
    <name type="common">Dinoflagellate</name>
    <dbReference type="NCBI Taxonomy" id="2952"/>
    <lineage>
        <taxon>Eukaryota</taxon>
        <taxon>Sar</taxon>
        <taxon>Alveolata</taxon>
        <taxon>Dinophyceae</taxon>
        <taxon>Suessiales</taxon>
        <taxon>Symbiodiniaceae</taxon>
        <taxon>Symbiodinium</taxon>
    </lineage>
</organism>
<dbReference type="EMBL" id="CAJNIZ010043552">
    <property type="protein sequence ID" value="CAE7662819.1"/>
    <property type="molecule type" value="Genomic_DNA"/>
</dbReference>
<keyword evidence="3" id="KW-1185">Reference proteome</keyword>